<evidence type="ECO:0000313" key="2">
    <source>
        <dbReference type="Proteomes" id="UP001458880"/>
    </source>
</evidence>
<sequence length="102" mass="12444">MDNVERLTTSELYLMLKCLKELPPTESYSSHNYHDVWSALDDMCIWKLRHWDYETLVKFADIFNQLHLGRIGDYIFRFIDRASRKPEKLTQNQLIHLFFYNR</sequence>
<proteinExistence type="predicted"/>
<dbReference type="EMBL" id="JASPKY010000050">
    <property type="protein sequence ID" value="KAK9745225.1"/>
    <property type="molecule type" value="Genomic_DNA"/>
</dbReference>
<gene>
    <name evidence="1" type="ORF">QE152_g7013</name>
</gene>
<name>A0AAW1MG50_POPJA</name>
<reference evidence="1 2" key="1">
    <citation type="journal article" date="2024" name="BMC Genomics">
        <title>De novo assembly and annotation of Popillia japonica's genome with initial clues to its potential as an invasive pest.</title>
        <authorList>
            <person name="Cucini C."/>
            <person name="Boschi S."/>
            <person name="Funari R."/>
            <person name="Cardaioli E."/>
            <person name="Iannotti N."/>
            <person name="Marturano G."/>
            <person name="Paoli F."/>
            <person name="Bruttini M."/>
            <person name="Carapelli A."/>
            <person name="Frati F."/>
            <person name="Nardi F."/>
        </authorList>
    </citation>
    <scope>NUCLEOTIDE SEQUENCE [LARGE SCALE GENOMIC DNA]</scope>
    <source>
        <strain evidence="1">DMR45628</strain>
    </source>
</reference>
<dbReference type="AlphaFoldDB" id="A0AAW1MG50"/>
<protein>
    <submittedName>
        <fullName evidence="1">Uncharacterized protein</fullName>
    </submittedName>
</protein>
<keyword evidence="2" id="KW-1185">Reference proteome</keyword>
<dbReference type="Proteomes" id="UP001458880">
    <property type="component" value="Unassembled WGS sequence"/>
</dbReference>
<evidence type="ECO:0000313" key="1">
    <source>
        <dbReference type="EMBL" id="KAK9745225.1"/>
    </source>
</evidence>
<comment type="caution">
    <text evidence="1">The sequence shown here is derived from an EMBL/GenBank/DDBJ whole genome shotgun (WGS) entry which is preliminary data.</text>
</comment>
<organism evidence="1 2">
    <name type="scientific">Popillia japonica</name>
    <name type="common">Japanese beetle</name>
    <dbReference type="NCBI Taxonomy" id="7064"/>
    <lineage>
        <taxon>Eukaryota</taxon>
        <taxon>Metazoa</taxon>
        <taxon>Ecdysozoa</taxon>
        <taxon>Arthropoda</taxon>
        <taxon>Hexapoda</taxon>
        <taxon>Insecta</taxon>
        <taxon>Pterygota</taxon>
        <taxon>Neoptera</taxon>
        <taxon>Endopterygota</taxon>
        <taxon>Coleoptera</taxon>
        <taxon>Polyphaga</taxon>
        <taxon>Scarabaeiformia</taxon>
        <taxon>Scarabaeidae</taxon>
        <taxon>Rutelinae</taxon>
        <taxon>Popillia</taxon>
    </lineage>
</organism>
<accession>A0AAW1MG50</accession>